<dbReference type="FunFam" id="1.10.3730.20:FF:000001">
    <property type="entry name" value="Quaternary ammonium compound resistance transporter SugE"/>
    <property type="match status" value="1"/>
</dbReference>
<dbReference type="Gene3D" id="1.10.3730.20">
    <property type="match status" value="1"/>
</dbReference>
<evidence type="ECO:0000256" key="4">
    <source>
        <dbReference type="ARBA" id="ARBA00022692"/>
    </source>
</evidence>
<feature type="transmembrane region" description="Helical" evidence="8">
    <location>
        <begin position="59"/>
        <end position="78"/>
    </location>
</feature>
<evidence type="ECO:0000256" key="2">
    <source>
        <dbReference type="ARBA" id="ARBA00022448"/>
    </source>
</evidence>
<gene>
    <name evidence="9" type="ORF">DKT68_30695</name>
</gene>
<reference evidence="9 10" key="1">
    <citation type="submission" date="2018-05" db="EMBL/GenBank/DDBJ databases">
        <title>Micromonospora atacamensis sp. nov., a novel actinobacteria isolated from high altitude Atacama Desert soil.</title>
        <authorList>
            <person name="Carro L."/>
            <person name="Golinska P."/>
            <person name="Klenk H.-P."/>
            <person name="Goodfellow M."/>
        </authorList>
    </citation>
    <scope>NUCLEOTIDE SEQUENCE [LARGE SCALE GENOMIC DNA]</scope>
    <source>
        <strain evidence="9 10">5R2A7</strain>
    </source>
</reference>
<dbReference type="EMBL" id="QGKR01000368">
    <property type="protein sequence ID" value="PWR04706.1"/>
    <property type="molecule type" value="Genomic_DNA"/>
</dbReference>
<evidence type="ECO:0000256" key="1">
    <source>
        <dbReference type="ARBA" id="ARBA00004651"/>
    </source>
</evidence>
<keyword evidence="4 7" id="KW-0812">Transmembrane</keyword>
<protein>
    <submittedName>
        <fullName evidence="9">Ligand-binding protein SH3</fullName>
    </submittedName>
</protein>
<dbReference type="GO" id="GO:0005886">
    <property type="term" value="C:plasma membrane"/>
    <property type="evidence" value="ECO:0007669"/>
    <property type="project" value="UniProtKB-SubCell"/>
</dbReference>
<comment type="subcellular location">
    <subcellularLocation>
        <location evidence="1 7">Cell membrane</location>
        <topology evidence="1 7">Multi-pass membrane protein</topology>
    </subcellularLocation>
</comment>
<keyword evidence="3" id="KW-1003">Cell membrane</keyword>
<accession>A0A317CT96</accession>
<comment type="similarity">
    <text evidence="7">Belongs to the drug/metabolite transporter (DMT) superfamily. Small multidrug resistance (SMR) (TC 2.A.7.1) family.</text>
</comment>
<comment type="caution">
    <text evidence="9">The sequence shown here is derived from an EMBL/GenBank/DDBJ whole genome shotgun (WGS) entry which is preliminary data.</text>
</comment>
<organism evidence="9 10">
    <name type="scientific">Micromonospora acroterricola</name>
    <dbReference type="NCBI Taxonomy" id="2202421"/>
    <lineage>
        <taxon>Bacteria</taxon>
        <taxon>Bacillati</taxon>
        <taxon>Actinomycetota</taxon>
        <taxon>Actinomycetes</taxon>
        <taxon>Micromonosporales</taxon>
        <taxon>Micromonosporaceae</taxon>
        <taxon>Micromonospora</taxon>
    </lineage>
</organism>
<dbReference type="PANTHER" id="PTHR30561:SF0">
    <property type="entry name" value="GUANIDINIUM EXPORTER"/>
    <property type="match status" value="1"/>
</dbReference>
<dbReference type="AlphaFoldDB" id="A0A317CT96"/>
<evidence type="ECO:0000256" key="6">
    <source>
        <dbReference type="ARBA" id="ARBA00023136"/>
    </source>
</evidence>
<feature type="transmembrane region" description="Helical" evidence="8">
    <location>
        <begin position="84"/>
        <end position="103"/>
    </location>
</feature>
<dbReference type="RefSeq" id="WP_109820867.1">
    <property type="nucleotide sequence ID" value="NZ_QGKR01000368.1"/>
</dbReference>
<dbReference type="Proteomes" id="UP000245410">
    <property type="component" value="Unassembled WGS sequence"/>
</dbReference>
<dbReference type="PANTHER" id="PTHR30561">
    <property type="entry name" value="SMR FAMILY PROTON-DEPENDENT DRUG EFFLUX TRANSPORTER SUGE"/>
    <property type="match status" value="1"/>
</dbReference>
<dbReference type="SUPFAM" id="SSF103481">
    <property type="entry name" value="Multidrug resistance efflux transporter EmrE"/>
    <property type="match status" value="1"/>
</dbReference>
<dbReference type="InterPro" id="IPR037185">
    <property type="entry name" value="EmrE-like"/>
</dbReference>
<evidence type="ECO:0000256" key="3">
    <source>
        <dbReference type="ARBA" id="ARBA00022475"/>
    </source>
</evidence>
<dbReference type="OrthoDB" id="21828at2"/>
<keyword evidence="10" id="KW-1185">Reference proteome</keyword>
<name>A0A317CT96_9ACTN</name>
<evidence type="ECO:0000256" key="8">
    <source>
        <dbReference type="SAM" id="Phobius"/>
    </source>
</evidence>
<dbReference type="GO" id="GO:0022857">
    <property type="term" value="F:transmembrane transporter activity"/>
    <property type="evidence" value="ECO:0007669"/>
    <property type="project" value="InterPro"/>
</dbReference>
<evidence type="ECO:0000256" key="7">
    <source>
        <dbReference type="RuleBase" id="RU003942"/>
    </source>
</evidence>
<sequence length="104" mass="10749">MAWLVLVISGLLETAWAIALDRSAGFSRLVPSLVFVVTLVLSMGGLAYALREIPVGTGYAVWVGIGAVGTALVGMVALGESASLPRILCLLLVVTGVVGLKIFH</sequence>
<evidence type="ECO:0000256" key="5">
    <source>
        <dbReference type="ARBA" id="ARBA00022989"/>
    </source>
</evidence>
<feature type="transmembrane region" description="Helical" evidence="8">
    <location>
        <begin position="33"/>
        <end position="50"/>
    </location>
</feature>
<evidence type="ECO:0000313" key="10">
    <source>
        <dbReference type="Proteomes" id="UP000245410"/>
    </source>
</evidence>
<evidence type="ECO:0000313" key="9">
    <source>
        <dbReference type="EMBL" id="PWR04706.1"/>
    </source>
</evidence>
<dbReference type="InterPro" id="IPR000390">
    <property type="entry name" value="Small_drug/metabolite_transptr"/>
</dbReference>
<keyword evidence="2" id="KW-0813">Transport</keyword>
<keyword evidence="5 8" id="KW-1133">Transmembrane helix</keyword>
<proteinExistence type="inferred from homology"/>
<dbReference type="InterPro" id="IPR045324">
    <property type="entry name" value="Small_multidrug_res"/>
</dbReference>
<keyword evidence="6 8" id="KW-0472">Membrane</keyword>
<dbReference type="Pfam" id="PF00893">
    <property type="entry name" value="Multi_Drug_Res"/>
    <property type="match status" value="1"/>
</dbReference>